<proteinExistence type="inferred from homology"/>
<dbReference type="Proteomes" id="UP000076078">
    <property type="component" value="Unassembled WGS sequence"/>
</dbReference>
<dbReference type="InterPro" id="IPR022313">
    <property type="entry name" value="Phe/His_NH3-lyase_AS"/>
</dbReference>
<dbReference type="AlphaFoldDB" id="A0A151Z2M1"/>
<dbReference type="SUPFAM" id="SSF48557">
    <property type="entry name" value="L-aspartase-like"/>
    <property type="match status" value="1"/>
</dbReference>
<comment type="pathway">
    <text evidence="1 8">Amino-acid degradation; L-histidine degradation into L-glutamate; N-formimidoyl-L-glutamate from L-histidine: step 1/3.</text>
</comment>
<dbReference type="InParanoid" id="A0A151Z2M1"/>
<dbReference type="GO" id="GO:0005737">
    <property type="term" value="C:cytoplasm"/>
    <property type="evidence" value="ECO:0007669"/>
    <property type="project" value="InterPro"/>
</dbReference>
<sequence length="531" mass="58569">MKTIDKYIQLNGETLSIDDLINIGYNGYKVEITNETEKVINAGRKVIDDILESNRVVYGVNTGFGLLSEIIIPPDQLQQLQVNLIRSHCAGVGEPLSPQLTRMLLALRINVLTKGFSGITLETVKRAISMLNNNCLPMVPELGTVGASGDLAPLSHLALGMMGESKMYDFRKSTGNEEEEGKWTFCDSMEMIKHYGLEPISLSAKEGLALINGTQFITSLGAEAVYRSKNLFECANIITGLTFEVLNGITTAYHPAIHAARPHNGQNKVASFLNSILHSSGRFQSQISIHNKDTKKVQDPYTLRCVPQVHGIVWDTIEFVERIIQTEMNSGTDNPMVFAELNQTMSGGNFHGEYPAKVLDYLAIAVHELANISERRLERMVNKQLSEGLPAFLVKNPGLNNGFMIAHCTSAALCSENKTLVHPGSSDTLSTSGAKEDHVSMGGWCARKALKLIRNVEYILAIELLAACQALDLRRPLTTTTPLEAVHKLVRQKIPFMESDRVFQPDIEHCRHLIKSGEISKLVNSILSSDK</sequence>
<dbReference type="InterPro" id="IPR008948">
    <property type="entry name" value="L-Aspartase-like"/>
</dbReference>
<evidence type="ECO:0000256" key="8">
    <source>
        <dbReference type="RuleBase" id="RU004479"/>
    </source>
</evidence>
<dbReference type="OrthoDB" id="10051290at2759"/>
<comment type="caution">
    <text evidence="9">The sequence shown here is derived from an EMBL/GenBank/DDBJ whole genome shotgun (WGS) entry which is preliminary data.</text>
</comment>
<comment type="similarity">
    <text evidence="2 7">Belongs to the PAL/histidase family.</text>
</comment>
<organism evidence="9 10">
    <name type="scientific">Tieghemostelium lacteum</name>
    <name type="common">Slime mold</name>
    <name type="synonym">Dictyostelium lacteum</name>
    <dbReference type="NCBI Taxonomy" id="361077"/>
    <lineage>
        <taxon>Eukaryota</taxon>
        <taxon>Amoebozoa</taxon>
        <taxon>Evosea</taxon>
        <taxon>Eumycetozoa</taxon>
        <taxon>Dictyostelia</taxon>
        <taxon>Dictyosteliales</taxon>
        <taxon>Raperosteliaceae</taxon>
        <taxon>Tieghemostelium</taxon>
    </lineage>
</organism>
<reference evidence="9 10" key="1">
    <citation type="submission" date="2015-12" db="EMBL/GenBank/DDBJ databases">
        <title>Dictyostelia acquired genes for synthesis and detection of signals that induce cell-type specialization by lateral gene transfer from prokaryotes.</title>
        <authorList>
            <person name="Gloeckner G."/>
            <person name="Schaap P."/>
        </authorList>
    </citation>
    <scope>NUCLEOTIDE SEQUENCE [LARGE SCALE GENOMIC DNA]</scope>
    <source>
        <strain evidence="9 10">TK</strain>
    </source>
</reference>
<comment type="catalytic activity">
    <reaction evidence="6 8">
        <text>L-histidine = trans-urocanate + NH4(+)</text>
        <dbReference type="Rhea" id="RHEA:21232"/>
        <dbReference type="ChEBI" id="CHEBI:17771"/>
        <dbReference type="ChEBI" id="CHEBI:28938"/>
        <dbReference type="ChEBI" id="CHEBI:57595"/>
        <dbReference type="EC" id="4.3.1.3"/>
    </reaction>
</comment>
<dbReference type="UniPathway" id="UPA00379">
    <property type="reaction ID" value="UER00549"/>
</dbReference>
<evidence type="ECO:0000313" key="10">
    <source>
        <dbReference type="Proteomes" id="UP000076078"/>
    </source>
</evidence>
<evidence type="ECO:0000256" key="7">
    <source>
        <dbReference type="RuleBase" id="RU003954"/>
    </source>
</evidence>
<keyword evidence="4 8" id="KW-0369">Histidine metabolism</keyword>
<dbReference type="Pfam" id="PF00221">
    <property type="entry name" value="Lyase_aromatic"/>
    <property type="match status" value="1"/>
</dbReference>
<evidence type="ECO:0000256" key="1">
    <source>
        <dbReference type="ARBA" id="ARBA00005113"/>
    </source>
</evidence>
<evidence type="ECO:0000256" key="3">
    <source>
        <dbReference type="ARBA" id="ARBA00012994"/>
    </source>
</evidence>
<dbReference type="OMA" id="YSLRCMP"/>
<protein>
    <recommendedName>
        <fullName evidence="3 8">Histidine ammonia-lyase</fullName>
        <ecNumber evidence="3 8">4.3.1.3</ecNumber>
    </recommendedName>
</protein>
<dbReference type="NCBIfam" id="NF006871">
    <property type="entry name" value="PRK09367.1"/>
    <property type="match status" value="1"/>
</dbReference>
<dbReference type="InterPro" id="IPR024083">
    <property type="entry name" value="Fumarase/histidase_N"/>
</dbReference>
<dbReference type="FunFam" id="1.10.275.10:FF:000005">
    <property type="entry name" value="Histidine ammonia-lyase"/>
    <property type="match status" value="1"/>
</dbReference>
<accession>A0A151Z2M1</accession>
<evidence type="ECO:0000256" key="4">
    <source>
        <dbReference type="ARBA" id="ARBA00022808"/>
    </source>
</evidence>
<dbReference type="EC" id="4.3.1.3" evidence="3 8"/>
<dbReference type="FunFam" id="1.20.200.10:FF:000003">
    <property type="entry name" value="Histidine ammonia-lyase"/>
    <property type="match status" value="1"/>
</dbReference>
<evidence type="ECO:0000256" key="2">
    <source>
        <dbReference type="ARBA" id="ARBA00007238"/>
    </source>
</evidence>
<dbReference type="CDD" id="cd00332">
    <property type="entry name" value="PAL-HAL"/>
    <property type="match status" value="1"/>
</dbReference>
<dbReference type="InterPro" id="IPR005921">
    <property type="entry name" value="HutH"/>
</dbReference>
<dbReference type="EMBL" id="LODT01000051">
    <property type="protein sequence ID" value="KYQ88187.1"/>
    <property type="molecule type" value="Genomic_DNA"/>
</dbReference>
<dbReference type="InterPro" id="IPR001106">
    <property type="entry name" value="Aromatic_Lyase"/>
</dbReference>
<dbReference type="GO" id="GO:0019557">
    <property type="term" value="P:L-histidine catabolic process to glutamate and formate"/>
    <property type="evidence" value="ECO:0007669"/>
    <property type="project" value="UniProtKB-UniPathway"/>
</dbReference>
<keyword evidence="5 7" id="KW-0456">Lyase</keyword>
<dbReference type="PANTHER" id="PTHR10362">
    <property type="entry name" value="HISTIDINE AMMONIA-LYASE"/>
    <property type="match status" value="1"/>
</dbReference>
<evidence type="ECO:0000256" key="5">
    <source>
        <dbReference type="ARBA" id="ARBA00023239"/>
    </source>
</evidence>
<dbReference type="PROSITE" id="PS00488">
    <property type="entry name" value="PAL_HISTIDASE"/>
    <property type="match status" value="1"/>
</dbReference>
<dbReference type="STRING" id="361077.A0A151Z2M1"/>
<dbReference type="NCBIfam" id="TIGR01225">
    <property type="entry name" value="hutH"/>
    <property type="match status" value="1"/>
</dbReference>
<gene>
    <name evidence="9" type="ORF">DLAC_10871</name>
</gene>
<name>A0A151Z2M1_TIELA</name>
<evidence type="ECO:0000313" key="9">
    <source>
        <dbReference type="EMBL" id="KYQ88187.1"/>
    </source>
</evidence>
<keyword evidence="10" id="KW-1185">Reference proteome</keyword>
<evidence type="ECO:0000256" key="6">
    <source>
        <dbReference type="ARBA" id="ARBA00049269"/>
    </source>
</evidence>
<dbReference type="Gene3D" id="1.20.200.10">
    <property type="entry name" value="Fumarase/aspartase (Central domain)"/>
    <property type="match status" value="1"/>
</dbReference>
<dbReference type="Gene3D" id="1.10.275.10">
    <property type="entry name" value="Fumarase/aspartase (N-terminal domain)"/>
    <property type="match status" value="1"/>
</dbReference>
<dbReference type="FunCoup" id="A0A151Z2M1">
    <property type="interactions" value="4"/>
</dbReference>
<dbReference type="GO" id="GO:0019556">
    <property type="term" value="P:L-histidine catabolic process to glutamate and formamide"/>
    <property type="evidence" value="ECO:0007669"/>
    <property type="project" value="UniProtKB-UniPathway"/>
</dbReference>
<dbReference type="GO" id="GO:0004397">
    <property type="term" value="F:histidine ammonia-lyase activity"/>
    <property type="evidence" value="ECO:0007669"/>
    <property type="project" value="UniProtKB-EC"/>
</dbReference>